<protein>
    <submittedName>
        <fullName evidence="1">Uncharacterized protein</fullName>
    </submittedName>
</protein>
<dbReference type="EMBL" id="JAQIZZ010000001">
    <property type="protein sequence ID" value="KAJ5556622.1"/>
    <property type="molecule type" value="Genomic_DNA"/>
</dbReference>
<evidence type="ECO:0000313" key="2">
    <source>
        <dbReference type="Proteomes" id="UP001220324"/>
    </source>
</evidence>
<dbReference type="AlphaFoldDB" id="A0AAD6GLP9"/>
<gene>
    <name evidence="1" type="ORF">N7494_000537</name>
</gene>
<reference evidence="1 2" key="1">
    <citation type="journal article" date="2023" name="IMA Fungus">
        <title>Comparative genomic study of the Penicillium genus elucidates a diverse pangenome and 15 lateral gene transfer events.</title>
        <authorList>
            <person name="Petersen C."/>
            <person name="Sorensen T."/>
            <person name="Nielsen M.R."/>
            <person name="Sondergaard T.E."/>
            <person name="Sorensen J.L."/>
            <person name="Fitzpatrick D.A."/>
            <person name="Frisvad J.C."/>
            <person name="Nielsen K.L."/>
        </authorList>
    </citation>
    <scope>NUCLEOTIDE SEQUENCE [LARGE SCALE GENOMIC DNA]</scope>
    <source>
        <strain evidence="1 2">IBT 35679</strain>
    </source>
</reference>
<sequence length="211" mass="23920">SIAKNGFYPSVAYEDPASLLREKGEISLQHPNARGGWKAKPQVSFFQGYAVLLHSSNPSTPPLHPTELPNVPTANHPFKFRPPTLPTQLKLSRSIGTCLLASLLINWPRMADIAKPPKDLADQRVVLPAETRPFPLRYLNFLLNHYLHTRLTAYLCLCSPTLQTSSTAIDFQDLANRIFSYMYILNRRPLSLLRQQTNTIQTRQENEQKLS</sequence>
<comment type="caution">
    <text evidence="1">The sequence shown here is derived from an EMBL/GenBank/DDBJ whole genome shotgun (WGS) entry which is preliminary data.</text>
</comment>
<organism evidence="1 2">
    <name type="scientific">Penicillium frequentans</name>
    <dbReference type="NCBI Taxonomy" id="3151616"/>
    <lineage>
        <taxon>Eukaryota</taxon>
        <taxon>Fungi</taxon>
        <taxon>Dikarya</taxon>
        <taxon>Ascomycota</taxon>
        <taxon>Pezizomycotina</taxon>
        <taxon>Eurotiomycetes</taxon>
        <taxon>Eurotiomycetidae</taxon>
        <taxon>Eurotiales</taxon>
        <taxon>Aspergillaceae</taxon>
        <taxon>Penicillium</taxon>
    </lineage>
</organism>
<name>A0AAD6GLP9_9EURO</name>
<evidence type="ECO:0000313" key="1">
    <source>
        <dbReference type="EMBL" id="KAJ5556622.1"/>
    </source>
</evidence>
<keyword evidence="2" id="KW-1185">Reference proteome</keyword>
<proteinExistence type="predicted"/>
<accession>A0AAD6GLP9</accession>
<dbReference type="Proteomes" id="UP001220324">
    <property type="component" value="Unassembled WGS sequence"/>
</dbReference>
<feature type="non-terminal residue" evidence="1">
    <location>
        <position position="1"/>
    </location>
</feature>